<gene>
    <name evidence="1" type="ORF">TeGR_g4979</name>
</gene>
<name>A0ABQ6MS74_9STRA</name>
<reference evidence="1 2" key="1">
    <citation type="journal article" date="2023" name="Commun. Biol.">
        <title>Genome analysis of Parmales, the sister group of diatoms, reveals the evolutionary specialization of diatoms from phago-mixotrophs to photoautotrophs.</title>
        <authorList>
            <person name="Ban H."/>
            <person name="Sato S."/>
            <person name="Yoshikawa S."/>
            <person name="Yamada K."/>
            <person name="Nakamura Y."/>
            <person name="Ichinomiya M."/>
            <person name="Sato N."/>
            <person name="Blanc-Mathieu R."/>
            <person name="Endo H."/>
            <person name="Kuwata A."/>
            <person name="Ogata H."/>
        </authorList>
    </citation>
    <scope>NUCLEOTIDE SEQUENCE [LARGE SCALE GENOMIC DNA]</scope>
</reference>
<dbReference type="Gene3D" id="2.70.98.10">
    <property type="match status" value="1"/>
</dbReference>
<dbReference type="Proteomes" id="UP001165060">
    <property type="component" value="Unassembled WGS sequence"/>
</dbReference>
<organism evidence="1 2">
    <name type="scientific">Tetraparma gracilis</name>
    <dbReference type="NCBI Taxonomy" id="2962635"/>
    <lineage>
        <taxon>Eukaryota</taxon>
        <taxon>Sar</taxon>
        <taxon>Stramenopiles</taxon>
        <taxon>Ochrophyta</taxon>
        <taxon>Bolidophyceae</taxon>
        <taxon>Parmales</taxon>
        <taxon>Triparmaceae</taxon>
        <taxon>Tetraparma</taxon>
    </lineage>
</organism>
<dbReference type="EMBL" id="BRYB01003132">
    <property type="protein sequence ID" value="GMI31106.1"/>
    <property type="molecule type" value="Genomic_DNA"/>
</dbReference>
<evidence type="ECO:0000313" key="2">
    <source>
        <dbReference type="Proteomes" id="UP001165060"/>
    </source>
</evidence>
<dbReference type="SUPFAM" id="SSF74650">
    <property type="entry name" value="Galactose mutarotase-like"/>
    <property type="match status" value="1"/>
</dbReference>
<dbReference type="InterPro" id="IPR014718">
    <property type="entry name" value="GH-type_carb-bd"/>
</dbReference>
<dbReference type="InterPro" id="IPR008183">
    <property type="entry name" value="Aldose_1/G6P_1-epimerase"/>
</dbReference>
<dbReference type="PANTHER" id="PTHR10091">
    <property type="entry name" value="ALDOSE-1-EPIMERASE"/>
    <property type="match status" value="1"/>
</dbReference>
<keyword evidence="2" id="KW-1185">Reference proteome</keyword>
<dbReference type="Pfam" id="PF01263">
    <property type="entry name" value="Aldose_epim"/>
    <property type="match status" value="1"/>
</dbReference>
<dbReference type="PANTHER" id="PTHR10091:SF0">
    <property type="entry name" value="GALACTOSE MUTAROTASE"/>
    <property type="match status" value="1"/>
</dbReference>
<proteinExistence type="predicted"/>
<evidence type="ECO:0000313" key="1">
    <source>
        <dbReference type="EMBL" id="GMI31106.1"/>
    </source>
</evidence>
<comment type="caution">
    <text evidence="1">The sequence shown here is derived from an EMBL/GenBank/DDBJ whole genome shotgun (WGS) entry which is preliminary data.</text>
</comment>
<dbReference type="InterPro" id="IPR011013">
    <property type="entry name" value="Gal_mutarotase_sf_dom"/>
</dbReference>
<sequence>MTNHAYFNLNANVDGTGTVLDHVINAPSASLFIPVDENLIPTGTIEPVPDYLNFTSPKTIAQDIDSGTVTADGGYDNALVFSDYAPGMPQRQVVAMHSPLTGIALLASTDQFSTQIYSGNALDGTIKRKASQCDGAAESCFYEWRGAATLEMQLGIDNANHRDSGMPSIDLKAGEEYTQHSSYKFGVVYP</sequence>
<protein>
    <recommendedName>
        <fullName evidence="3">Aldose 1-epimerase</fullName>
    </recommendedName>
</protein>
<accession>A0ABQ6MS74</accession>
<evidence type="ECO:0008006" key="3">
    <source>
        <dbReference type="Google" id="ProtNLM"/>
    </source>
</evidence>